<evidence type="ECO:0000313" key="3">
    <source>
        <dbReference type="EMBL" id="CAG9557888.1"/>
    </source>
</evidence>
<dbReference type="Proteomes" id="UP000789524">
    <property type="component" value="Unassembled WGS sequence"/>
</dbReference>
<gene>
    <name evidence="3" type="ORF">DCHRY22_LOCUS145</name>
    <name evidence="2" type="ORF">DCHRY22_LOCUS67</name>
    <name evidence="4" type="ORF">DCHRY22_LOCUS6817</name>
</gene>
<organism evidence="3 5">
    <name type="scientific">Danaus chrysippus</name>
    <name type="common">African queen</name>
    <dbReference type="NCBI Taxonomy" id="151541"/>
    <lineage>
        <taxon>Eukaryota</taxon>
        <taxon>Metazoa</taxon>
        <taxon>Ecdysozoa</taxon>
        <taxon>Arthropoda</taxon>
        <taxon>Hexapoda</taxon>
        <taxon>Insecta</taxon>
        <taxon>Pterygota</taxon>
        <taxon>Neoptera</taxon>
        <taxon>Endopterygota</taxon>
        <taxon>Lepidoptera</taxon>
        <taxon>Glossata</taxon>
        <taxon>Ditrysia</taxon>
        <taxon>Papilionoidea</taxon>
        <taxon>Nymphalidae</taxon>
        <taxon>Danainae</taxon>
        <taxon>Danaini</taxon>
        <taxon>Danaina</taxon>
        <taxon>Danaus</taxon>
        <taxon>Anosia</taxon>
    </lineage>
</organism>
<evidence type="ECO:0000313" key="2">
    <source>
        <dbReference type="EMBL" id="CAG9557776.1"/>
    </source>
</evidence>
<comment type="caution">
    <text evidence="3">The sequence shown here is derived from an EMBL/GenBank/DDBJ whole genome shotgun (WGS) entry which is preliminary data.</text>
</comment>
<feature type="compositionally biased region" description="Low complexity" evidence="1">
    <location>
        <begin position="66"/>
        <end position="81"/>
    </location>
</feature>
<dbReference type="AlphaFoldDB" id="A0A8J2MVH9"/>
<sequence length="117" mass="12851">MERHYTTLTLHCSLCTRTTRHVEQVQATWPGERTCVHNPLNSESGRARHNPLTRRVDVLGNSPLTRGADAAQGARSAAGQRPNAESARTVLRRGGRRVAVQRDAAKGTEVVRDSESL</sequence>
<evidence type="ECO:0000256" key="1">
    <source>
        <dbReference type="SAM" id="MobiDB-lite"/>
    </source>
</evidence>
<name>A0A8J2MVH9_9NEOP</name>
<keyword evidence="5" id="KW-1185">Reference proteome</keyword>
<accession>A0A8J2MVH9</accession>
<feature type="region of interest" description="Disordered" evidence="1">
    <location>
        <begin position="60"/>
        <end position="117"/>
    </location>
</feature>
<reference evidence="3" key="1">
    <citation type="submission" date="2021-09" db="EMBL/GenBank/DDBJ databases">
        <authorList>
            <person name="Martin H S."/>
        </authorList>
    </citation>
    <scope>NUCLEOTIDE SEQUENCE</scope>
</reference>
<feature type="compositionally biased region" description="Basic and acidic residues" evidence="1">
    <location>
        <begin position="103"/>
        <end position="117"/>
    </location>
</feature>
<evidence type="ECO:0000313" key="4">
    <source>
        <dbReference type="EMBL" id="CAG9566096.1"/>
    </source>
</evidence>
<proteinExistence type="predicted"/>
<evidence type="ECO:0000313" key="5">
    <source>
        <dbReference type="Proteomes" id="UP000789524"/>
    </source>
</evidence>
<protein>
    <submittedName>
        <fullName evidence="3">(African queen) hypothetical protein</fullName>
    </submittedName>
</protein>
<dbReference type="EMBL" id="CAKASE010000009">
    <property type="protein sequence ID" value="CAG9557776.1"/>
    <property type="molecule type" value="Genomic_DNA"/>
</dbReference>
<dbReference type="EMBL" id="CAKASE010000056">
    <property type="protein sequence ID" value="CAG9566096.1"/>
    <property type="molecule type" value="Genomic_DNA"/>
</dbReference>
<dbReference type="EMBL" id="CAKASE010000009">
    <property type="protein sequence ID" value="CAG9557888.1"/>
    <property type="molecule type" value="Genomic_DNA"/>
</dbReference>